<sequence length="50" mass="5277">ADLPGGDFGVLENSIRTKIYALADETALHPGHGPDTTVGQEKATNPFVRV</sequence>
<accession>A0A382GEK1</accession>
<evidence type="ECO:0000313" key="2">
    <source>
        <dbReference type="EMBL" id="SVB73656.1"/>
    </source>
</evidence>
<dbReference type="Gene3D" id="3.60.15.10">
    <property type="entry name" value="Ribonuclease Z/Hydroxyacylglutathione hydrolase-like"/>
    <property type="match status" value="1"/>
</dbReference>
<proteinExistence type="predicted"/>
<dbReference type="AlphaFoldDB" id="A0A382GEK1"/>
<protein>
    <recommendedName>
        <fullName evidence="3">Metallo-beta-lactamase domain-containing protein</fullName>
    </recommendedName>
</protein>
<dbReference type="InterPro" id="IPR036866">
    <property type="entry name" value="RibonucZ/Hydroxyglut_hydro"/>
</dbReference>
<gene>
    <name evidence="2" type="ORF">METZ01_LOCUS226510</name>
</gene>
<dbReference type="EMBL" id="UINC01055130">
    <property type="protein sequence ID" value="SVB73656.1"/>
    <property type="molecule type" value="Genomic_DNA"/>
</dbReference>
<feature type="region of interest" description="Disordered" evidence="1">
    <location>
        <begin position="27"/>
        <end position="50"/>
    </location>
</feature>
<evidence type="ECO:0000256" key="1">
    <source>
        <dbReference type="SAM" id="MobiDB-lite"/>
    </source>
</evidence>
<feature type="non-terminal residue" evidence="2">
    <location>
        <position position="1"/>
    </location>
</feature>
<organism evidence="2">
    <name type="scientific">marine metagenome</name>
    <dbReference type="NCBI Taxonomy" id="408172"/>
    <lineage>
        <taxon>unclassified sequences</taxon>
        <taxon>metagenomes</taxon>
        <taxon>ecological metagenomes</taxon>
    </lineage>
</organism>
<reference evidence="2" key="1">
    <citation type="submission" date="2018-05" db="EMBL/GenBank/DDBJ databases">
        <authorList>
            <person name="Lanie J.A."/>
            <person name="Ng W.-L."/>
            <person name="Kazmierczak K.M."/>
            <person name="Andrzejewski T.M."/>
            <person name="Davidsen T.M."/>
            <person name="Wayne K.J."/>
            <person name="Tettelin H."/>
            <person name="Glass J.I."/>
            <person name="Rusch D."/>
            <person name="Podicherti R."/>
            <person name="Tsui H.-C.T."/>
            <person name="Winkler M.E."/>
        </authorList>
    </citation>
    <scope>NUCLEOTIDE SEQUENCE</scope>
</reference>
<dbReference type="SUPFAM" id="SSF56281">
    <property type="entry name" value="Metallo-hydrolase/oxidoreductase"/>
    <property type="match status" value="1"/>
</dbReference>
<evidence type="ECO:0008006" key="3">
    <source>
        <dbReference type="Google" id="ProtNLM"/>
    </source>
</evidence>
<name>A0A382GEK1_9ZZZZ</name>